<dbReference type="AlphaFoldDB" id="A0A1G5Z7B1"/>
<keyword evidence="2" id="KW-1185">Reference proteome</keyword>
<proteinExistence type="predicted"/>
<gene>
    <name evidence="1" type="ORF">SAMN03080617_03350</name>
</gene>
<evidence type="ECO:0000313" key="1">
    <source>
        <dbReference type="EMBL" id="SDA90899.1"/>
    </source>
</evidence>
<dbReference type="Proteomes" id="UP000198756">
    <property type="component" value="Unassembled WGS sequence"/>
</dbReference>
<name>A0A1G5Z7B1_9BACT</name>
<evidence type="ECO:0000313" key="2">
    <source>
        <dbReference type="Proteomes" id="UP000198756"/>
    </source>
</evidence>
<dbReference type="EMBL" id="FMXE01000028">
    <property type="protein sequence ID" value="SDA90899.1"/>
    <property type="molecule type" value="Genomic_DNA"/>
</dbReference>
<dbReference type="OrthoDB" id="645138at2"/>
<organism evidence="1 2">
    <name type="scientific">Algoriphagus alkaliphilus</name>
    <dbReference type="NCBI Taxonomy" id="279824"/>
    <lineage>
        <taxon>Bacteria</taxon>
        <taxon>Pseudomonadati</taxon>
        <taxon>Bacteroidota</taxon>
        <taxon>Cytophagia</taxon>
        <taxon>Cytophagales</taxon>
        <taxon>Cyclobacteriaceae</taxon>
        <taxon>Algoriphagus</taxon>
    </lineage>
</organism>
<accession>A0A1G5Z7B1</accession>
<protein>
    <submittedName>
        <fullName evidence="1">Uncharacterized protein</fullName>
    </submittedName>
</protein>
<dbReference type="RefSeq" id="WP_092732346.1">
    <property type="nucleotide sequence ID" value="NZ_FMXE01000028.1"/>
</dbReference>
<sequence>MARQSSFLKLEGTIGDVTFYKGRNGFKARQKGGVSKNKLLNDPRFQRTRENMQEFSRAANAAKFLKDAFREIVLKSSDGSLHNRLYSVAMKVVKSDIVGNRGERTFEMGDLQILKNFQFCNQSTIENTLFKEPILLDDPNQVSITIPSLIPRKYLRTVERTTHYRFSLIRASINFLDKGYTSELVSSGELPINDQTTTDLVLSLPKPVLPNTHHFFALTLEYLQELANGTMYDLYDLTQNPAKILVVS</sequence>
<reference evidence="2" key="1">
    <citation type="submission" date="2016-10" db="EMBL/GenBank/DDBJ databases">
        <authorList>
            <person name="Varghese N."/>
            <person name="Submissions S."/>
        </authorList>
    </citation>
    <scope>NUCLEOTIDE SEQUENCE [LARGE SCALE GENOMIC DNA]</scope>
    <source>
        <strain evidence="2">DSM 22703</strain>
    </source>
</reference>
<dbReference type="STRING" id="279824.SAMN03080617_03350"/>